<feature type="region of interest" description="Disordered" evidence="1">
    <location>
        <begin position="211"/>
        <end position="245"/>
    </location>
</feature>
<name>A0A195BK38_9HYME</name>
<feature type="compositionally biased region" description="Basic and acidic residues" evidence="1">
    <location>
        <begin position="212"/>
        <end position="228"/>
    </location>
</feature>
<dbReference type="EMBL" id="KQ976455">
    <property type="protein sequence ID" value="KYM85018.1"/>
    <property type="molecule type" value="Genomic_DNA"/>
</dbReference>
<proteinExistence type="predicted"/>
<protein>
    <submittedName>
        <fullName evidence="2">Uncharacterized protein</fullName>
    </submittedName>
</protein>
<keyword evidence="3" id="KW-1185">Reference proteome</keyword>
<evidence type="ECO:0000313" key="3">
    <source>
        <dbReference type="Proteomes" id="UP000078540"/>
    </source>
</evidence>
<organism evidence="2 3">
    <name type="scientific">Atta colombica</name>
    <dbReference type="NCBI Taxonomy" id="520822"/>
    <lineage>
        <taxon>Eukaryota</taxon>
        <taxon>Metazoa</taxon>
        <taxon>Ecdysozoa</taxon>
        <taxon>Arthropoda</taxon>
        <taxon>Hexapoda</taxon>
        <taxon>Insecta</taxon>
        <taxon>Pterygota</taxon>
        <taxon>Neoptera</taxon>
        <taxon>Endopterygota</taxon>
        <taxon>Hymenoptera</taxon>
        <taxon>Apocrita</taxon>
        <taxon>Aculeata</taxon>
        <taxon>Formicoidea</taxon>
        <taxon>Formicidae</taxon>
        <taxon>Myrmicinae</taxon>
        <taxon>Atta</taxon>
    </lineage>
</organism>
<dbReference type="AlphaFoldDB" id="A0A195BK38"/>
<gene>
    <name evidence="2" type="ORF">ALC53_04806</name>
</gene>
<dbReference type="Proteomes" id="UP000078540">
    <property type="component" value="Unassembled WGS sequence"/>
</dbReference>
<accession>A0A195BK38</accession>
<evidence type="ECO:0000256" key="1">
    <source>
        <dbReference type="SAM" id="MobiDB-lite"/>
    </source>
</evidence>
<reference evidence="2 3" key="1">
    <citation type="submission" date="2015-09" db="EMBL/GenBank/DDBJ databases">
        <title>Atta colombica WGS genome.</title>
        <authorList>
            <person name="Nygaard S."/>
            <person name="Hu H."/>
            <person name="Boomsma J."/>
            <person name="Zhang G."/>
        </authorList>
    </citation>
    <scope>NUCLEOTIDE SEQUENCE [LARGE SCALE GENOMIC DNA]</scope>
    <source>
        <strain evidence="2">Treedump-2</strain>
        <tissue evidence="2">Whole body</tissue>
    </source>
</reference>
<sequence length="306" mass="34503">MSVHGIVEQYPGESYPSQPRHNAESSAEDTEFRALFTKGYFKKQSQKSTGAVYLTTSIPPTIHPYPTDYYHQPRMCILISQSLREERVPPPLEYLNTVIVLSNAILILVKSIQSRMEISSRMSRRSRVPIFVSFIKTEDIELECVVSGWADSGFQMLARTTESSIVIRQITDHRAENSHCDKNLSRVTQLQSRIQHSMSLGSAMMKGVVAQDGHEADGHERSGRENEGGRPTAQGIPRDTGRPGALMRKITRNKRRTGSAIIQNGYYNGPRHWLLLNPLPLPGREAAFSFANSMVRARKRSYRKSS</sequence>
<evidence type="ECO:0000313" key="2">
    <source>
        <dbReference type="EMBL" id="KYM85018.1"/>
    </source>
</evidence>